<dbReference type="InterPro" id="IPR010445">
    <property type="entry name" value="LapA_dom"/>
</dbReference>
<dbReference type="STRING" id="1796497.GCE9029_00528"/>
<accession>A0A128EVE3</accession>
<evidence type="ECO:0000256" key="1">
    <source>
        <dbReference type="ARBA" id="ARBA00022475"/>
    </source>
</evidence>
<comment type="caution">
    <text evidence="5">Lacks conserved residue(s) required for the propagation of feature annotation.</text>
</comment>
<keyword evidence="3 5" id="KW-1133">Transmembrane helix</keyword>
<protein>
    <recommendedName>
        <fullName evidence="5">Probable lipopolysaccharide assembly protein A</fullName>
    </recommendedName>
</protein>
<name>A0A128EVE3_9GAMM</name>
<evidence type="ECO:0000256" key="2">
    <source>
        <dbReference type="ARBA" id="ARBA00022692"/>
    </source>
</evidence>
<keyword evidence="8" id="KW-1185">Reference proteome</keyword>
<evidence type="ECO:0000259" key="6">
    <source>
        <dbReference type="Pfam" id="PF06305"/>
    </source>
</evidence>
<comment type="subcellular location">
    <subcellularLocation>
        <location evidence="5">Cell inner membrane</location>
        <topology evidence="5">Single-pass membrane protein</topology>
    </subcellularLocation>
</comment>
<evidence type="ECO:0000313" key="7">
    <source>
        <dbReference type="EMBL" id="CZF77961.1"/>
    </source>
</evidence>
<evidence type="ECO:0000256" key="5">
    <source>
        <dbReference type="HAMAP-Rule" id="MF_01948"/>
    </source>
</evidence>
<dbReference type="InterPro" id="IPR032906">
    <property type="entry name" value="LapA"/>
</dbReference>
<dbReference type="Proteomes" id="UP000071641">
    <property type="component" value="Unassembled WGS sequence"/>
</dbReference>
<sequence length="94" mass="10515">MKIIGIVLLVLCFLITLALGAQNQEVVNFNYLVAQGEFRLSLLLGVVFGTGFALGWLICGMLYLKARMSAAMLKKQVNKQRQELDKLRTDPVKE</sequence>
<dbReference type="GO" id="GO:0005886">
    <property type="term" value="C:plasma membrane"/>
    <property type="evidence" value="ECO:0007669"/>
    <property type="project" value="UniProtKB-SubCell"/>
</dbReference>
<dbReference type="OrthoDB" id="7064015at2"/>
<comment type="function">
    <text evidence="5">Involved in the assembly of lipopolysaccharide (LPS).</text>
</comment>
<dbReference type="RefSeq" id="WP_002539246.1">
    <property type="nucleotide sequence ID" value="NZ_FIZX01000001.1"/>
</dbReference>
<feature type="transmembrane region" description="Helical" evidence="5">
    <location>
        <begin position="44"/>
        <end position="64"/>
    </location>
</feature>
<feature type="domain" description="Lipopolysaccharide assembly protein A" evidence="6">
    <location>
        <begin position="22"/>
        <end position="85"/>
    </location>
</feature>
<gene>
    <name evidence="7" type="primary">yciS</name>
    <name evidence="5" type="synonym">lapA</name>
    <name evidence="7" type="ORF">GCE9029_00528</name>
</gene>
<dbReference type="AlphaFoldDB" id="A0A128EVE3"/>
<proteinExistence type="inferred from homology"/>
<evidence type="ECO:0000313" key="8">
    <source>
        <dbReference type="Proteomes" id="UP000071641"/>
    </source>
</evidence>
<keyword evidence="4 5" id="KW-0472">Membrane</keyword>
<dbReference type="HAMAP" id="MF_01948">
    <property type="entry name" value="LPS_assembly_LapA"/>
    <property type="match status" value="1"/>
</dbReference>
<evidence type="ECO:0000256" key="3">
    <source>
        <dbReference type="ARBA" id="ARBA00022989"/>
    </source>
</evidence>
<dbReference type="Pfam" id="PF06305">
    <property type="entry name" value="LapA_dom"/>
    <property type="match status" value="1"/>
</dbReference>
<comment type="similarity">
    <text evidence="5">Belongs to the LapA family.</text>
</comment>
<keyword evidence="5" id="KW-0997">Cell inner membrane</keyword>
<dbReference type="GO" id="GO:0008653">
    <property type="term" value="P:lipopolysaccharide metabolic process"/>
    <property type="evidence" value="ECO:0007669"/>
    <property type="project" value="InterPro"/>
</dbReference>
<keyword evidence="1 5" id="KW-1003">Cell membrane</keyword>
<keyword evidence="2 5" id="KW-0812">Transmembrane</keyword>
<organism evidence="7 8">
    <name type="scientific">Grimontia celer</name>
    <dbReference type="NCBI Taxonomy" id="1796497"/>
    <lineage>
        <taxon>Bacteria</taxon>
        <taxon>Pseudomonadati</taxon>
        <taxon>Pseudomonadota</taxon>
        <taxon>Gammaproteobacteria</taxon>
        <taxon>Vibrionales</taxon>
        <taxon>Vibrionaceae</taxon>
        <taxon>Grimontia</taxon>
    </lineage>
</organism>
<evidence type="ECO:0000256" key="4">
    <source>
        <dbReference type="ARBA" id="ARBA00023136"/>
    </source>
</evidence>
<dbReference type="EMBL" id="FIZX01000001">
    <property type="protein sequence ID" value="CZF77961.1"/>
    <property type="molecule type" value="Genomic_DNA"/>
</dbReference>
<reference evidence="8" key="1">
    <citation type="submission" date="2016-02" db="EMBL/GenBank/DDBJ databases">
        <authorList>
            <person name="Rodrigo-Torres Lidia"/>
            <person name="Arahal R.David."/>
        </authorList>
    </citation>
    <scope>NUCLEOTIDE SEQUENCE [LARGE SCALE GENOMIC DNA]</scope>
    <source>
        <strain evidence="8">CECT 9029</strain>
    </source>
</reference>